<feature type="transmembrane region" description="Helical" evidence="2">
    <location>
        <begin position="27"/>
        <end position="47"/>
    </location>
</feature>
<gene>
    <name evidence="4" type="ORF">ENS29_11710</name>
</gene>
<comment type="caution">
    <text evidence="4">The sequence shown here is derived from an EMBL/GenBank/DDBJ whole genome shotgun (WGS) entry which is preliminary data.</text>
</comment>
<dbReference type="PROSITE" id="PS50885">
    <property type="entry name" value="HAMP"/>
    <property type="match status" value="1"/>
</dbReference>
<dbReference type="Gene3D" id="3.60.40.10">
    <property type="entry name" value="PPM-type phosphatase domain"/>
    <property type="match status" value="1"/>
</dbReference>
<dbReference type="Pfam" id="PF00672">
    <property type="entry name" value="HAMP"/>
    <property type="match status" value="1"/>
</dbReference>
<dbReference type="AlphaFoldDB" id="A0A7C4VQR2"/>
<organism evidence="4">
    <name type="scientific">Desulfatirhabdium butyrativorans</name>
    <dbReference type="NCBI Taxonomy" id="340467"/>
    <lineage>
        <taxon>Bacteria</taxon>
        <taxon>Pseudomonadati</taxon>
        <taxon>Thermodesulfobacteriota</taxon>
        <taxon>Desulfobacteria</taxon>
        <taxon>Desulfobacterales</taxon>
        <taxon>Desulfatirhabdiaceae</taxon>
        <taxon>Desulfatirhabdium</taxon>
    </lineage>
</organism>
<dbReference type="SMART" id="SM00304">
    <property type="entry name" value="HAMP"/>
    <property type="match status" value="1"/>
</dbReference>
<dbReference type="GO" id="GO:0007165">
    <property type="term" value="P:signal transduction"/>
    <property type="evidence" value="ECO:0007669"/>
    <property type="project" value="InterPro"/>
</dbReference>
<sequence length="438" mass="49159">MPDALLPLVQRCTMDRNRQTMRFRTQLMLLMLGLSVLPMLAVRTYGIHNVRTMGEALLVQVSLVEQEALSDRTDTGVQRKAEADARFERLRAHIQQRVRRIEHLTAFFLTVLTVLAVLLCLLFARRITSRIDKLVHTAHRLASGDFDTSISIDSKDEFSEIARVFNSIGPRLKDHYRIQQAIIVTTEVQRRLLPLRPPALDGIDIDAMTLYNDEIGGDYYDYLCTGTPERICVAVGDVSGHGLPAALLMADVRGMLHLRAAMPGSLESLLIDVNRQFAKDMEVSCQFMSLLLLRIDSIHRRIDWVRAGHNPGLLYDPEQDRFEELIGEGPPLGLWEDARFEENTRSVSPGQILLLFSDGIVEARNPQGLMFGKERLMDVIRENASCSAKVLVLSVLDAVTNFCGEADPDDDMTVMAIRFQEEGGMAVPSTKKNRSISA</sequence>
<keyword evidence="1" id="KW-0378">Hydrolase</keyword>
<keyword evidence="2" id="KW-0812">Transmembrane</keyword>
<evidence type="ECO:0000313" key="4">
    <source>
        <dbReference type="EMBL" id="HGU33510.1"/>
    </source>
</evidence>
<dbReference type="InterPro" id="IPR001932">
    <property type="entry name" value="PPM-type_phosphatase-like_dom"/>
</dbReference>
<keyword evidence="2" id="KW-1133">Transmembrane helix</keyword>
<dbReference type="GO" id="GO:0016791">
    <property type="term" value="F:phosphatase activity"/>
    <property type="evidence" value="ECO:0007669"/>
    <property type="project" value="TreeGrafter"/>
</dbReference>
<dbReference type="InterPro" id="IPR036457">
    <property type="entry name" value="PPM-type-like_dom_sf"/>
</dbReference>
<evidence type="ECO:0000256" key="1">
    <source>
        <dbReference type="ARBA" id="ARBA00022801"/>
    </source>
</evidence>
<dbReference type="InterPro" id="IPR003660">
    <property type="entry name" value="HAMP_dom"/>
</dbReference>
<dbReference type="SMART" id="SM00331">
    <property type="entry name" value="PP2C_SIG"/>
    <property type="match status" value="1"/>
</dbReference>
<evidence type="ECO:0000256" key="2">
    <source>
        <dbReference type="SAM" id="Phobius"/>
    </source>
</evidence>
<dbReference type="SUPFAM" id="SSF81606">
    <property type="entry name" value="PP2C-like"/>
    <property type="match status" value="1"/>
</dbReference>
<name>A0A7C4VQR2_9BACT</name>
<dbReference type="Pfam" id="PF07228">
    <property type="entry name" value="SpoIIE"/>
    <property type="match status" value="1"/>
</dbReference>
<dbReference type="GO" id="GO:0016020">
    <property type="term" value="C:membrane"/>
    <property type="evidence" value="ECO:0007669"/>
    <property type="project" value="InterPro"/>
</dbReference>
<protein>
    <submittedName>
        <fullName evidence="4">HAMP domain-containing protein</fullName>
    </submittedName>
</protein>
<dbReference type="InterPro" id="IPR052016">
    <property type="entry name" value="Bact_Sigma-Reg"/>
</dbReference>
<dbReference type="SUPFAM" id="SSF158472">
    <property type="entry name" value="HAMP domain-like"/>
    <property type="match status" value="1"/>
</dbReference>
<reference evidence="4" key="1">
    <citation type="journal article" date="2020" name="mSystems">
        <title>Genome- and Community-Level Interaction Insights into Carbon Utilization and Element Cycling Functions of Hydrothermarchaeota in Hydrothermal Sediment.</title>
        <authorList>
            <person name="Zhou Z."/>
            <person name="Liu Y."/>
            <person name="Xu W."/>
            <person name="Pan J."/>
            <person name="Luo Z.H."/>
            <person name="Li M."/>
        </authorList>
    </citation>
    <scope>NUCLEOTIDE SEQUENCE [LARGE SCALE GENOMIC DNA]</scope>
    <source>
        <strain evidence="4">SpSt-477</strain>
    </source>
</reference>
<dbReference type="Gene3D" id="6.10.340.10">
    <property type="match status" value="1"/>
</dbReference>
<dbReference type="EMBL" id="DSUH01000267">
    <property type="protein sequence ID" value="HGU33510.1"/>
    <property type="molecule type" value="Genomic_DNA"/>
</dbReference>
<evidence type="ECO:0000259" key="3">
    <source>
        <dbReference type="PROSITE" id="PS50885"/>
    </source>
</evidence>
<keyword evidence="2" id="KW-0472">Membrane</keyword>
<accession>A0A7C4VQR2</accession>
<dbReference type="CDD" id="cd06225">
    <property type="entry name" value="HAMP"/>
    <property type="match status" value="1"/>
</dbReference>
<feature type="transmembrane region" description="Helical" evidence="2">
    <location>
        <begin position="104"/>
        <end position="124"/>
    </location>
</feature>
<dbReference type="PANTHER" id="PTHR43156">
    <property type="entry name" value="STAGE II SPORULATION PROTEIN E-RELATED"/>
    <property type="match status" value="1"/>
</dbReference>
<dbReference type="PANTHER" id="PTHR43156:SF2">
    <property type="entry name" value="STAGE II SPORULATION PROTEIN E"/>
    <property type="match status" value="1"/>
</dbReference>
<proteinExistence type="predicted"/>
<feature type="domain" description="HAMP" evidence="3">
    <location>
        <begin position="125"/>
        <end position="177"/>
    </location>
</feature>